<dbReference type="Proteomes" id="UP001607125">
    <property type="component" value="Unassembled WGS sequence"/>
</dbReference>
<evidence type="ECO:0000313" key="4">
    <source>
        <dbReference type="EMBL" id="MFH0263471.1"/>
    </source>
</evidence>
<keyword evidence="2" id="KW-0456">Lyase</keyword>
<dbReference type="Pfam" id="PF01168">
    <property type="entry name" value="Ala_racemase_N"/>
    <property type="match status" value="1"/>
</dbReference>
<dbReference type="InterPro" id="IPR051466">
    <property type="entry name" value="D-amino_acid_metab_enzyme"/>
</dbReference>
<organism evidence="4 5">
    <name type="scientific">Vibrio barjaei</name>
    <dbReference type="NCBI Taxonomy" id="1676683"/>
    <lineage>
        <taxon>Bacteria</taxon>
        <taxon>Pseudomonadati</taxon>
        <taxon>Pseudomonadota</taxon>
        <taxon>Gammaproteobacteria</taxon>
        <taxon>Vibrionales</taxon>
        <taxon>Vibrionaceae</taxon>
        <taxon>Vibrio</taxon>
    </lineage>
</organism>
<dbReference type="Gene3D" id="3.20.20.10">
    <property type="entry name" value="Alanine racemase"/>
    <property type="match status" value="1"/>
</dbReference>
<evidence type="ECO:0000259" key="3">
    <source>
        <dbReference type="SMART" id="SM01119"/>
    </source>
</evidence>
<reference evidence="4 5" key="1">
    <citation type="submission" date="2024-10" db="EMBL/GenBank/DDBJ databases">
        <authorList>
            <person name="Yibar A."/>
            <person name="Saticioglu I.B."/>
            <person name="Duman M."/>
            <person name="Ajmi N."/>
            <person name="Gurler F."/>
            <person name="Ay H."/>
            <person name="Onuk E."/>
            <person name="Guler S."/>
            <person name="Romalde J.L."/>
        </authorList>
    </citation>
    <scope>NUCLEOTIDE SEQUENCE [LARGE SCALE GENOMIC DNA]</scope>
    <source>
        <strain evidence="4 5">1-TCBS-B</strain>
    </source>
</reference>
<dbReference type="Gene3D" id="2.40.37.20">
    <property type="entry name" value="D-serine dehydratase-like domain"/>
    <property type="match status" value="1"/>
</dbReference>
<dbReference type="InterPro" id="IPR029066">
    <property type="entry name" value="PLP-binding_barrel"/>
</dbReference>
<dbReference type="CDD" id="cd06818">
    <property type="entry name" value="PLPDE_III_cryptic_DSD"/>
    <property type="match status" value="1"/>
</dbReference>
<keyword evidence="5" id="KW-1185">Reference proteome</keyword>
<feature type="domain" description="D-serine dehydratase-like" evidence="3">
    <location>
        <begin position="315"/>
        <end position="411"/>
    </location>
</feature>
<dbReference type="EMBL" id="JBIHSF010000011">
    <property type="protein sequence ID" value="MFH0263471.1"/>
    <property type="molecule type" value="Genomic_DNA"/>
</dbReference>
<sequence>MSVPTKDLTIPVSSRCSKAQQCGAKGVWANNNSTGRYSLIHEEVCLPAAVINRKQITNNLDWMQKFATHHGVELCPHGKTTMTPELFQQQLSTGAWGITVATAPQAEVAVYAGAKRVIIANQLVGRANMAIVKRLIMEHEIELYCCVDSETNIEQLADFFEGTEFTLHILIEYGVYGGRCGCRTRDQVKQLAKLLKRTKALSLVGVEVYEGVIQGDCAEQNIRDFLYETIDIVDELAQASFIERSKPIVTGAGSAWYDVVSECFEDLDKCIAIIRPGCYAIHDTGIYQRAQDKVLKRAIKNQGIACEIGGNLESALEVWAYVISKPESDQAIIGLGKRDVAFDAGLPVATRGFRNGQSIDISGMKAHMIMDQHMAVLVPNSLDIDVGDIVVFSTSHPCLTFDKWRYICVSDSEGQVSHLIETYF</sequence>
<comment type="caution">
    <text evidence="4">The sequence shown here is derived from an EMBL/GenBank/DDBJ whole genome shotgun (WGS) entry which is preliminary data.</text>
</comment>
<dbReference type="InterPro" id="IPR001608">
    <property type="entry name" value="Ala_racemase_N"/>
</dbReference>
<dbReference type="Pfam" id="PF14031">
    <property type="entry name" value="D-ser_dehydrat"/>
    <property type="match status" value="1"/>
</dbReference>
<name>A0ABW7IPA6_9VIBR</name>
<dbReference type="SUPFAM" id="SSF51419">
    <property type="entry name" value="PLP-binding barrel"/>
    <property type="match status" value="1"/>
</dbReference>
<protein>
    <submittedName>
        <fullName evidence="4">Amino acid deaminase</fullName>
    </submittedName>
</protein>
<dbReference type="PANTHER" id="PTHR28004">
    <property type="entry name" value="ZGC:162816-RELATED"/>
    <property type="match status" value="1"/>
</dbReference>
<dbReference type="PANTHER" id="PTHR28004:SF8">
    <property type="entry name" value="D-SERINE DEAMINASE"/>
    <property type="match status" value="1"/>
</dbReference>
<dbReference type="RefSeq" id="WP_394630234.1">
    <property type="nucleotide sequence ID" value="NZ_JBIHSF010000011.1"/>
</dbReference>
<comment type="similarity">
    <text evidence="1">Belongs to the DSD1 family.</text>
</comment>
<dbReference type="InterPro" id="IPR026956">
    <property type="entry name" value="D-ser_dehydrat-like_dom"/>
</dbReference>
<evidence type="ECO:0000256" key="1">
    <source>
        <dbReference type="ARBA" id="ARBA00005323"/>
    </source>
</evidence>
<evidence type="ECO:0000313" key="5">
    <source>
        <dbReference type="Proteomes" id="UP001607125"/>
    </source>
</evidence>
<gene>
    <name evidence="4" type="ORF">ACGRH2_24015</name>
</gene>
<evidence type="ECO:0000256" key="2">
    <source>
        <dbReference type="ARBA" id="ARBA00023239"/>
    </source>
</evidence>
<dbReference type="SMART" id="SM01119">
    <property type="entry name" value="D-ser_dehydrat"/>
    <property type="match status" value="1"/>
</dbReference>
<proteinExistence type="inferred from homology"/>
<accession>A0ABW7IPA6</accession>
<dbReference type="InterPro" id="IPR042208">
    <property type="entry name" value="D-ser_dehydrat-like_sf"/>
</dbReference>